<accession>A0AAN9F6G6</accession>
<evidence type="ECO:0000256" key="1">
    <source>
        <dbReference type="SAM" id="MobiDB-lite"/>
    </source>
</evidence>
<protein>
    <submittedName>
        <fullName evidence="2">Uncharacterized protein</fullName>
    </submittedName>
</protein>
<comment type="caution">
    <text evidence="2">The sequence shown here is derived from an EMBL/GenBank/DDBJ whole genome shotgun (WGS) entry which is preliminary data.</text>
</comment>
<reference evidence="2 3" key="1">
    <citation type="submission" date="2024-01" db="EMBL/GenBank/DDBJ databases">
        <title>The genomes of 5 underutilized Papilionoideae crops provide insights into root nodulation and disease resistanc.</title>
        <authorList>
            <person name="Yuan L."/>
        </authorList>
    </citation>
    <scope>NUCLEOTIDE SEQUENCE [LARGE SCALE GENOMIC DNA]</scope>
    <source>
        <strain evidence="2">ZHUSHIDOU_FW_LH</strain>
        <tissue evidence="2">Leaf</tissue>
    </source>
</reference>
<proteinExistence type="predicted"/>
<organism evidence="2 3">
    <name type="scientific">Crotalaria pallida</name>
    <name type="common">Smooth rattlebox</name>
    <name type="synonym">Crotalaria striata</name>
    <dbReference type="NCBI Taxonomy" id="3830"/>
    <lineage>
        <taxon>Eukaryota</taxon>
        <taxon>Viridiplantae</taxon>
        <taxon>Streptophyta</taxon>
        <taxon>Embryophyta</taxon>
        <taxon>Tracheophyta</taxon>
        <taxon>Spermatophyta</taxon>
        <taxon>Magnoliopsida</taxon>
        <taxon>eudicotyledons</taxon>
        <taxon>Gunneridae</taxon>
        <taxon>Pentapetalae</taxon>
        <taxon>rosids</taxon>
        <taxon>fabids</taxon>
        <taxon>Fabales</taxon>
        <taxon>Fabaceae</taxon>
        <taxon>Papilionoideae</taxon>
        <taxon>50 kb inversion clade</taxon>
        <taxon>genistoids sensu lato</taxon>
        <taxon>core genistoids</taxon>
        <taxon>Crotalarieae</taxon>
        <taxon>Crotalaria</taxon>
    </lineage>
</organism>
<feature type="region of interest" description="Disordered" evidence="1">
    <location>
        <begin position="1"/>
        <end position="98"/>
    </location>
</feature>
<dbReference type="Proteomes" id="UP001372338">
    <property type="component" value="Unassembled WGS sequence"/>
</dbReference>
<gene>
    <name evidence="2" type="ORF">RIF29_20953</name>
</gene>
<evidence type="ECO:0000313" key="2">
    <source>
        <dbReference type="EMBL" id="KAK7268258.1"/>
    </source>
</evidence>
<sequence>MSIPEFVFSSESMQEDQPKGDPPDKNGGVNGGESENFKLPENQGDANHVEILGPNSVSTDSEEALHGDWLIVRRKKRGGNERTKGVKLDRDKNNGAQSILAAENKHVEIQKKEKAMMGSPHLLTFPSTAVSLSNNAARGKRHDNTKKRARKESQQITQKKDSVEKLLVIDKGPPMHVSESTNVQLSSTFQKERVSSPSQLTSIKSHNNRSDKEVVMKGFDLGTEIIISPDLLGGRMFHGNKGVQLNGKPPDPNALKKQISSSTGEMNIVEDEGRRKERSDVETSGMILDSGQ</sequence>
<keyword evidence="3" id="KW-1185">Reference proteome</keyword>
<feature type="region of interest" description="Disordered" evidence="1">
    <location>
        <begin position="134"/>
        <end position="160"/>
    </location>
</feature>
<feature type="compositionally biased region" description="Basic residues" evidence="1">
    <location>
        <begin position="138"/>
        <end position="150"/>
    </location>
</feature>
<dbReference type="EMBL" id="JAYWIO010000004">
    <property type="protein sequence ID" value="KAK7268258.1"/>
    <property type="molecule type" value="Genomic_DNA"/>
</dbReference>
<dbReference type="AlphaFoldDB" id="A0AAN9F6G6"/>
<name>A0AAN9F6G6_CROPI</name>
<feature type="compositionally biased region" description="Basic and acidic residues" evidence="1">
    <location>
        <begin position="271"/>
        <end position="281"/>
    </location>
</feature>
<feature type="region of interest" description="Disordered" evidence="1">
    <location>
        <begin position="242"/>
        <end position="292"/>
    </location>
</feature>
<feature type="compositionally biased region" description="Basic and acidic residues" evidence="1">
    <location>
        <begin position="78"/>
        <end position="93"/>
    </location>
</feature>
<evidence type="ECO:0000313" key="3">
    <source>
        <dbReference type="Proteomes" id="UP001372338"/>
    </source>
</evidence>